<proteinExistence type="predicted"/>
<organism evidence="1">
    <name type="scientific">viral metagenome</name>
    <dbReference type="NCBI Taxonomy" id="1070528"/>
    <lineage>
        <taxon>unclassified sequences</taxon>
        <taxon>metagenomes</taxon>
        <taxon>organismal metagenomes</taxon>
    </lineage>
</organism>
<dbReference type="EMBL" id="MN740250">
    <property type="protein sequence ID" value="QHT96043.1"/>
    <property type="molecule type" value="Genomic_DNA"/>
</dbReference>
<name>A0A6C0IX44_9ZZZZ</name>
<evidence type="ECO:0000313" key="1">
    <source>
        <dbReference type="EMBL" id="QHT96043.1"/>
    </source>
</evidence>
<dbReference type="AlphaFoldDB" id="A0A6C0IX44"/>
<accession>A0A6C0IX44</accession>
<reference evidence="1" key="1">
    <citation type="journal article" date="2020" name="Nature">
        <title>Giant virus diversity and host interactions through global metagenomics.</title>
        <authorList>
            <person name="Schulz F."/>
            <person name="Roux S."/>
            <person name="Paez-Espino D."/>
            <person name="Jungbluth S."/>
            <person name="Walsh D.A."/>
            <person name="Denef V.J."/>
            <person name="McMahon K.D."/>
            <person name="Konstantinidis K.T."/>
            <person name="Eloe-Fadrosh E.A."/>
            <person name="Kyrpides N.C."/>
            <person name="Woyke T."/>
        </authorList>
    </citation>
    <scope>NUCLEOTIDE SEQUENCE</scope>
    <source>
        <strain evidence="1">GVMAG-M-3300024301-20</strain>
    </source>
</reference>
<sequence>MSKNAPKNANFFLCEKCDFQCSKMSDWSRHCFTRKHERLTNASDSTYKKAPFICACNSDYKHRQSLYKHIKYSKNPVCKDTLKDIIQEDDEEKVDDTKLTTQLFLDMMKQNSEFQKGIIEILKQQQPVTTNNNTINNTIMNSNSNNKTFNLNVFLNETCKDALNLNEFIESINVKLSDLENFGQEGYVDGISDLFLTNLNELDSHMRPIHCSDLRREILYIKTQNEWIKEADDKPLIIQAIKQLTMKNIRQISEWIKKYPDCRDSDSKKNDQYLKIVMNAMSGGTVEEQQSNINKIIKNLAKEVVINKK</sequence>
<evidence type="ECO:0008006" key="2">
    <source>
        <dbReference type="Google" id="ProtNLM"/>
    </source>
</evidence>
<protein>
    <recommendedName>
        <fullName evidence="2">C2H2-type domain-containing protein</fullName>
    </recommendedName>
</protein>